<evidence type="ECO:0000259" key="2">
    <source>
        <dbReference type="Pfam" id="PF23636"/>
    </source>
</evidence>
<keyword evidence="1" id="KW-0472">Membrane</keyword>
<name>A0A193BWB8_AMYOR</name>
<organism evidence="3 4">
    <name type="scientific">Amycolatopsis orientalis</name>
    <name type="common">Nocardia orientalis</name>
    <dbReference type="NCBI Taxonomy" id="31958"/>
    <lineage>
        <taxon>Bacteria</taxon>
        <taxon>Bacillati</taxon>
        <taxon>Actinomycetota</taxon>
        <taxon>Actinomycetes</taxon>
        <taxon>Pseudonocardiales</taxon>
        <taxon>Pseudonocardiaceae</taxon>
        <taxon>Amycolatopsis</taxon>
    </lineage>
</organism>
<feature type="transmembrane region" description="Helical" evidence="1">
    <location>
        <begin position="98"/>
        <end position="117"/>
    </location>
</feature>
<feature type="transmembrane region" description="Helical" evidence="1">
    <location>
        <begin position="74"/>
        <end position="93"/>
    </location>
</feature>
<evidence type="ECO:0000313" key="3">
    <source>
        <dbReference type="EMBL" id="ANN16463.1"/>
    </source>
</evidence>
<reference evidence="3 4" key="1">
    <citation type="journal article" date="2015" name="Genome Announc.">
        <title>Draft Genome Sequence of Norvancomycin-Producing Strain Amycolatopsis orientalis CPCC200066.</title>
        <authorList>
            <person name="Lei X."/>
            <person name="Yuan F."/>
            <person name="Shi Y."/>
            <person name="Li X."/>
            <person name="Wang L."/>
            <person name="Hong B."/>
        </authorList>
    </citation>
    <scope>NUCLEOTIDE SEQUENCE [LARGE SCALE GENOMIC DNA]</scope>
    <source>
        <strain evidence="3 4">B-37</strain>
    </source>
</reference>
<gene>
    <name evidence="3" type="ORF">SD37_12915</name>
</gene>
<keyword evidence="1" id="KW-1133">Transmembrane helix</keyword>
<proteinExistence type="predicted"/>
<sequence>MSAQWGAEADLTEARRGEHRSGIRPVWAGWLVFASVVMLMLGVFDVIAGIVALFQGGYYISGPEYTLFLDVTGWAWAHVVGGALVAVSGGFLLSGAIWARVVAVLFAAGNAVTHLVFLSAHPVWSMIVIALCVTVIWAVLVHGDELPDRGSW</sequence>
<evidence type="ECO:0000313" key="4">
    <source>
        <dbReference type="Proteomes" id="UP000093695"/>
    </source>
</evidence>
<protein>
    <recommendedName>
        <fullName evidence="2">DUF7144 domain-containing protein</fullName>
    </recommendedName>
</protein>
<dbReference type="Pfam" id="PF23636">
    <property type="entry name" value="DUF7144"/>
    <property type="match status" value="1"/>
</dbReference>
<feature type="transmembrane region" description="Helical" evidence="1">
    <location>
        <begin position="26"/>
        <end position="54"/>
    </location>
</feature>
<evidence type="ECO:0000256" key="1">
    <source>
        <dbReference type="SAM" id="Phobius"/>
    </source>
</evidence>
<dbReference type="eggNOG" id="ENOG5032TA6">
    <property type="taxonomic scope" value="Bacteria"/>
</dbReference>
<feature type="domain" description="DUF7144" evidence="2">
    <location>
        <begin position="30"/>
        <end position="143"/>
    </location>
</feature>
<dbReference type="KEGG" id="aori:SD37_12915"/>
<dbReference type="EMBL" id="CP016174">
    <property type="protein sequence ID" value="ANN16463.1"/>
    <property type="molecule type" value="Genomic_DNA"/>
</dbReference>
<dbReference type="InterPro" id="IPR055568">
    <property type="entry name" value="DUF7144"/>
</dbReference>
<accession>A0A193BWB8</accession>
<keyword evidence="4" id="KW-1185">Reference proteome</keyword>
<feature type="transmembrane region" description="Helical" evidence="1">
    <location>
        <begin position="123"/>
        <end position="141"/>
    </location>
</feature>
<keyword evidence="1" id="KW-0812">Transmembrane</keyword>
<dbReference type="STRING" id="31958.SD37_12915"/>
<dbReference type="AlphaFoldDB" id="A0A193BWB8"/>
<dbReference type="RefSeq" id="WP_044854246.1">
    <property type="nucleotide sequence ID" value="NZ_CP016174.1"/>
</dbReference>
<dbReference type="Proteomes" id="UP000093695">
    <property type="component" value="Chromosome"/>
</dbReference>